<evidence type="ECO:0000313" key="3">
    <source>
        <dbReference type="Proteomes" id="UP001498398"/>
    </source>
</evidence>
<evidence type="ECO:0008006" key="4">
    <source>
        <dbReference type="Google" id="ProtNLM"/>
    </source>
</evidence>
<comment type="caution">
    <text evidence="2">The sequence shown here is derived from an EMBL/GenBank/DDBJ whole genome shotgun (WGS) entry which is preliminary data.</text>
</comment>
<proteinExistence type="predicted"/>
<sequence length="1037" mass="119271">MMDGYEACRLAESFKLSQTTTARTYGLMGRLLRIPKANGNTKATPSLKVIETSVVENRSRREDVTPQVQLGHGRALFQDPTASTRVYRQASIPGTNEGLIVQAPYEPLPSKHYRKREQQLAQWSEVLPVAHKAYLELLRVTNNLRDASHNHIWVACCSCCLNARELKVDVVRFDKFETVRLWASDCNLAIVQLIWSGLFPCAPKQPTLAVDIRMLNFVSRLFLRVSPNHTAWCSAVEDFLRCQGYRLQGKDPLRRRFGNALQWFNSLQAESEVFLKSLLLRTRTQLLTPVPQSSNSQGSLQSSRPCVTVEDVEDEESSSLQIPDHADTDFDLEFTSGDVLPSKRLYYERDNASEDEHPAIPPLSHPSEYLREHCPICFGSHFDPEKKHLELSDIIVCLDANFTQRHNTQNCDPARRHPDSFFIPEAEVSKVQEQADAACEKCTRPNKKSRTTQDPEDDKMEHSMRVSKAVLDLCGGSFTAARDFLAKIVTASCDVTGLMALLCRHDRPLFVVNMNTPGERQHYAIALLEKLFEHLPNFVDVGLLYDIGCQLERSCLKWGLLTDYLDRLTFAISVFHAFGHQWLCQIIYHPRKCVGFGLSDGEGAEHLWHSIQQLIAYTRVAGYHLQLYTLDSQFHFGNEENLLRMGHWIRRKLCLSEEKRVENEKLLADSKKDVEFLRKEWAHQVHVQTQPLPAQSKTKGKQAVHECIRLCAAQKTLKKKMEMFQSVLQNERAAQHKIADAEIELPKAIEDYNKISEKVCRKELLLGVDEKTQLYHMVNNEFIQKSMNACALKNRIGRRVIDRKWELDRFERMNRHKRNTKKLDTHTDNTVKRRDPGIQELKCPRKAVVLDIIDIKNLFSLDVDDTFWQDIGLSGNEEDDSTGPPPWMTDDNVRTGIRAMLEIDRCDEEDERLGIEMQAMKEWFTEEWEVLMKTIEATGDPDIQHQLDLRRKRLNRLCAVWQDALVEFAGEWMKDWGPSEFELADARAMEEDAFVEGVDEEQGLDVDFESEIDPVVMEHEETVALTEVYRTNYPEDV</sequence>
<dbReference type="InterPro" id="IPR040521">
    <property type="entry name" value="KDZ"/>
</dbReference>
<evidence type="ECO:0000256" key="1">
    <source>
        <dbReference type="SAM" id="MobiDB-lite"/>
    </source>
</evidence>
<evidence type="ECO:0000313" key="2">
    <source>
        <dbReference type="EMBL" id="KAK7441211.1"/>
    </source>
</evidence>
<protein>
    <recommendedName>
        <fullName evidence="4">CxC1-like cysteine cluster associated with KDZ transposases domain-containing protein</fullName>
    </recommendedName>
</protein>
<dbReference type="Proteomes" id="UP001498398">
    <property type="component" value="Unassembled WGS sequence"/>
</dbReference>
<accession>A0ABR1IU72</accession>
<name>A0ABR1IU72_9AGAR</name>
<gene>
    <name evidence="2" type="ORF">VKT23_016692</name>
</gene>
<dbReference type="Pfam" id="PF18758">
    <property type="entry name" value="KDZ"/>
    <property type="match status" value="1"/>
</dbReference>
<reference evidence="2 3" key="1">
    <citation type="submission" date="2024-01" db="EMBL/GenBank/DDBJ databases">
        <title>A draft genome for the cacao thread blight pathogen Marasmiellus scandens.</title>
        <authorList>
            <person name="Baruah I.K."/>
            <person name="Leung J."/>
            <person name="Bukari Y."/>
            <person name="Amoako-Attah I."/>
            <person name="Meinhardt L.W."/>
            <person name="Bailey B.A."/>
            <person name="Cohen S.P."/>
        </authorList>
    </citation>
    <scope>NUCLEOTIDE SEQUENCE [LARGE SCALE GENOMIC DNA]</scope>
    <source>
        <strain evidence="2 3">GH-19</strain>
    </source>
</reference>
<keyword evidence="3" id="KW-1185">Reference proteome</keyword>
<dbReference type="PANTHER" id="PTHR33096">
    <property type="entry name" value="CXC2 DOMAIN-CONTAINING PROTEIN"/>
    <property type="match status" value="1"/>
</dbReference>
<organism evidence="2 3">
    <name type="scientific">Marasmiellus scandens</name>
    <dbReference type="NCBI Taxonomy" id="2682957"/>
    <lineage>
        <taxon>Eukaryota</taxon>
        <taxon>Fungi</taxon>
        <taxon>Dikarya</taxon>
        <taxon>Basidiomycota</taxon>
        <taxon>Agaricomycotina</taxon>
        <taxon>Agaricomycetes</taxon>
        <taxon>Agaricomycetidae</taxon>
        <taxon>Agaricales</taxon>
        <taxon>Marasmiineae</taxon>
        <taxon>Omphalotaceae</taxon>
        <taxon>Marasmiellus</taxon>
    </lineage>
</organism>
<dbReference type="PANTHER" id="PTHR33096:SF1">
    <property type="entry name" value="CXC1-LIKE CYSTEINE CLUSTER ASSOCIATED WITH KDZ TRANSPOSASES DOMAIN-CONTAINING PROTEIN"/>
    <property type="match status" value="1"/>
</dbReference>
<feature type="region of interest" description="Disordered" evidence="1">
    <location>
        <begin position="440"/>
        <end position="462"/>
    </location>
</feature>
<dbReference type="EMBL" id="JBANRG010000064">
    <property type="protein sequence ID" value="KAK7441211.1"/>
    <property type="molecule type" value="Genomic_DNA"/>
</dbReference>